<comment type="caution">
    <text evidence="11">The sequence shown here is derived from an EMBL/GenBank/DDBJ whole genome shotgun (WGS) entry which is preliminary data.</text>
</comment>
<accession>A0A821NTW0</accession>
<name>A0A821NTW0_9NEOP</name>
<keyword evidence="12" id="KW-1185">Reference proteome</keyword>
<keyword evidence="5 10" id="KW-0552">Olfaction</keyword>
<dbReference type="Pfam" id="PF02949">
    <property type="entry name" value="7tm_6"/>
    <property type="match status" value="1"/>
</dbReference>
<dbReference type="AlphaFoldDB" id="A0A821NTW0"/>
<feature type="transmembrane region" description="Helical" evidence="10">
    <location>
        <begin position="129"/>
        <end position="149"/>
    </location>
</feature>
<evidence type="ECO:0000256" key="8">
    <source>
        <dbReference type="ARBA" id="ARBA00023170"/>
    </source>
</evidence>
<dbReference type="PANTHER" id="PTHR21137:SF35">
    <property type="entry name" value="ODORANT RECEPTOR 19A-RELATED"/>
    <property type="match status" value="1"/>
</dbReference>
<evidence type="ECO:0000256" key="2">
    <source>
        <dbReference type="ARBA" id="ARBA00022475"/>
    </source>
</evidence>
<evidence type="ECO:0000256" key="4">
    <source>
        <dbReference type="ARBA" id="ARBA00022692"/>
    </source>
</evidence>
<dbReference type="EMBL" id="CAJOBZ010000005">
    <property type="protein sequence ID" value="CAF4790069.1"/>
    <property type="molecule type" value="Genomic_DNA"/>
</dbReference>
<keyword evidence="8 10" id="KW-0675">Receptor</keyword>
<dbReference type="Proteomes" id="UP000663880">
    <property type="component" value="Unassembled WGS sequence"/>
</dbReference>
<gene>
    <name evidence="11" type="ORF">PMACD_LOCUS2845</name>
</gene>
<feature type="transmembrane region" description="Helical" evidence="10">
    <location>
        <begin position="170"/>
        <end position="188"/>
    </location>
</feature>
<proteinExistence type="inferred from homology"/>
<evidence type="ECO:0000313" key="11">
    <source>
        <dbReference type="EMBL" id="CAF4790069.1"/>
    </source>
</evidence>
<evidence type="ECO:0000256" key="10">
    <source>
        <dbReference type="RuleBase" id="RU351113"/>
    </source>
</evidence>
<dbReference type="OrthoDB" id="7548151at2759"/>
<comment type="caution">
    <text evidence="10">Lacks conserved residue(s) required for the propagation of feature annotation.</text>
</comment>
<evidence type="ECO:0000256" key="3">
    <source>
        <dbReference type="ARBA" id="ARBA00022606"/>
    </source>
</evidence>
<organism evidence="11 12">
    <name type="scientific">Pieris macdunnoughi</name>
    <dbReference type="NCBI Taxonomy" id="345717"/>
    <lineage>
        <taxon>Eukaryota</taxon>
        <taxon>Metazoa</taxon>
        <taxon>Ecdysozoa</taxon>
        <taxon>Arthropoda</taxon>
        <taxon>Hexapoda</taxon>
        <taxon>Insecta</taxon>
        <taxon>Pterygota</taxon>
        <taxon>Neoptera</taxon>
        <taxon>Endopterygota</taxon>
        <taxon>Lepidoptera</taxon>
        <taxon>Glossata</taxon>
        <taxon>Ditrysia</taxon>
        <taxon>Papilionoidea</taxon>
        <taxon>Pieridae</taxon>
        <taxon>Pierinae</taxon>
        <taxon>Pieris</taxon>
    </lineage>
</organism>
<keyword evidence="7 10" id="KW-0472">Membrane</keyword>
<protein>
    <recommendedName>
        <fullName evidence="10">Odorant receptor</fullName>
    </recommendedName>
</protein>
<evidence type="ECO:0000256" key="5">
    <source>
        <dbReference type="ARBA" id="ARBA00022725"/>
    </source>
</evidence>
<evidence type="ECO:0000256" key="6">
    <source>
        <dbReference type="ARBA" id="ARBA00022989"/>
    </source>
</evidence>
<dbReference type="PANTHER" id="PTHR21137">
    <property type="entry name" value="ODORANT RECEPTOR"/>
    <property type="match status" value="1"/>
</dbReference>
<feature type="transmembrane region" description="Helical" evidence="10">
    <location>
        <begin position="33"/>
        <end position="56"/>
    </location>
</feature>
<reference evidence="11" key="1">
    <citation type="submission" date="2021-02" db="EMBL/GenBank/DDBJ databases">
        <authorList>
            <person name="Steward A R."/>
        </authorList>
    </citation>
    <scope>NUCLEOTIDE SEQUENCE</scope>
</reference>
<keyword evidence="4 10" id="KW-0812">Transmembrane</keyword>
<feature type="transmembrane region" description="Helical" evidence="10">
    <location>
        <begin position="287"/>
        <end position="306"/>
    </location>
</feature>
<keyword evidence="6 10" id="KW-1133">Transmembrane helix</keyword>
<dbReference type="GO" id="GO:0005886">
    <property type="term" value="C:plasma membrane"/>
    <property type="evidence" value="ECO:0007669"/>
    <property type="project" value="UniProtKB-SubCell"/>
</dbReference>
<dbReference type="GO" id="GO:0004984">
    <property type="term" value="F:olfactory receptor activity"/>
    <property type="evidence" value="ECO:0007669"/>
    <property type="project" value="InterPro"/>
</dbReference>
<keyword evidence="2" id="KW-1003">Cell membrane</keyword>
<evidence type="ECO:0000256" key="9">
    <source>
        <dbReference type="ARBA" id="ARBA00023224"/>
    </source>
</evidence>
<keyword evidence="9 10" id="KW-0807">Transducer</keyword>
<dbReference type="InterPro" id="IPR004117">
    <property type="entry name" value="7tm6_olfct_rcpt"/>
</dbReference>
<evidence type="ECO:0000256" key="1">
    <source>
        <dbReference type="ARBA" id="ARBA00004651"/>
    </source>
</evidence>
<evidence type="ECO:0000256" key="7">
    <source>
        <dbReference type="ARBA" id="ARBA00023136"/>
    </source>
</evidence>
<sequence>MASISDTFNINFICLKFFGVPWPGKTSSLYYKYYSGIYILVSLILYYLLIILNLFYTPRNIELLVREVLFCFSETVAAAKVVMIFLKRKTIVRAFRILNCKFFKGEDESHQLVSKYIVKYKTYWKFNAIMSNSAFFAKIFVHIISYIVYGKIELPFYNYYFLDKKTISRYFAILWFYQAWGIYGHMMYNINIDSLIAGLILKIIAQIRIVDHELRNLKSNSVEEEQFVQLNKCLRHYDMVLQFSKEVQSIISVTMFIQFSVASGSICAILCSLVFPKTFGTLMSMLLYMSPYAFVMILQIFVPAYLGTQLRYRCQDLVNAAYCSEWIARSESFKRSLKLFMLRANTPIVFSGCGLFPLTLDTFTSILKTAYSFFTLVRNVQSPKK</sequence>
<dbReference type="GO" id="GO:0005549">
    <property type="term" value="F:odorant binding"/>
    <property type="evidence" value="ECO:0007669"/>
    <property type="project" value="InterPro"/>
</dbReference>
<feature type="transmembrane region" description="Helical" evidence="10">
    <location>
        <begin position="250"/>
        <end position="275"/>
    </location>
</feature>
<evidence type="ECO:0000313" key="12">
    <source>
        <dbReference type="Proteomes" id="UP000663880"/>
    </source>
</evidence>
<comment type="similarity">
    <text evidence="10">Belongs to the insect chemoreceptor superfamily. Heteromeric odorant receptor channel (TC 1.A.69) family.</text>
</comment>
<comment type="subcellular location">
    <subcellularLocation>
        <location evidence="1 10">Cell membrane</location>
        <topology evidence="1 10">Multi-pass membrane protein</topology>
    </subcellularLocation>
</comment>
<dbReference type="GO" id="GO:0007165">
    <property type="term" value="P:signal transduction"/>
    <property type="evidence" value="ECO:0007669"/>
    <property type="project" value="UniProtKB-KW"/>
</dbReference>
<keyword evidence="3 10" id="KW-0716">Sensory transduction</keyword>